<dbReference type="PANTHER" id="PTHR13799:SF14">
    <property type="entry name" value="GTP CYCLOHYDROLASE 1 TYPE 2 HOMOLOG"/>
    <property type="match status" value="1"/>
</dbReference>
<dbReference type="Proteomes" id="UP000053060">
    <property type="component" value="Unassembled WGS sequence"/>
</dbReference>
<dbReference type="SUPFAM" id="SSF102705">
    <property type="entry name" value="NIF3 (NGG1p interacting factor 3)-like"/>
    <property type="match status" value="1"/>
</dbReference>
<dbReference type="AlphaFoldDB" id="A0A0V9UN83"/>
<dbReference type="GO" id="GO:0005737">
    <property type="term" value="C:cytoplasm"/>
    <property type="evidence" value="ECO:0007669"/>
    <property type="project" value="TreeGrafter"/>
</dbReference>
<accession>A0A0V9UN83</accession>
<dbReference type="PANTHER" id="PTHR13799">
    <property type="entry name" value="NGG1 INTERACTING FACTOR 3"/>
    <property type="match status" value="1"/>
</dbReference>
<dbReference type="InterPro" id="IPR002678">
    <property type="entry name" value="DUF34/NIF3"/>
</dbReference>
<evidence type="ECO:0000313" key="6">
    <source>
        <dbReference type="EMBL" id="KSZ59445.1"/>
    </source>
</evidence>
<evidence type="ECO:0000256" key="3">
    <source>
        <dbReference type="ARBA" id="ARBA00022112"/>
    </source>
</evidence>
<evidence type="ECO:0000256" key="1">
    <source>
        <dbReference type="ARBA" id="ARBA00006964"/>
    </source>
</evidence>
<sequence length="85" mass="8992">MDVTAATLREVIDVLETAYPPSLAESWDSVGLVAGDPEEPVRKVLLAVDATAAVVDEALEWGAQLLLVHHPLLLRGVDTVGAHTP</sequence>
<proteinExistence type="inferred from homology"/>
<feature type="binding site" evidence="5">
    <location>
        <position position="70"/>
    </location>
    <ligand>
        <name>a divalent metal cation</name>
        <dbReference type="ChEBI" id="CHEBI:60240"/>
        <label>1</label>
    </ligand>
</feature>
<dbReference type="GO" id="GO:0046872">
    <property type="term" value="F:metal ion binding"/>
    <property type="evidence" value="ECO:0007669"/>
    <property type="project" value="UniProtKB-KW"/>
</dbReference>
<gene>
    <name evidence="6" type="ORF">Z045_09040</name>
</gene>
<comment type="caution">
    <text evidence="6">The sequence shown here is derived from an EMBL/GenBank/DDBJ whole genome shotgun (WGS) entry which is preliminary data.</text>
</comment>
<feature type="non-terminal residue" evidence="6">
    <location>
        <position position="85"/>
    </location>
</feature>
<feature type="binding site" evidence="5">
    <location>
        <position position="69"/>
    </location>
    <ligand>
        <name>a divalent metal cation</name>
        <dbReference type="ChEBI" id="CHEBI:60240"/>
        <label>1</label>
    </ligand>
</feature>
<evidence type="ECO:0000256" key="2">
    <source>
        <dbReference type="ARBA" id="ARBA00011643"/>
    </source>
</evidence>
<comment type="similarity">
    <text evidence="1">Belongs to the GTP cyclohydrolase I type 2/NIF3 family.</text>
</comment>
<evidence type="ECO:0000313" key="7">
    <source>
        <dbReference type="Proteomes" id="UP000053060"/>
    </source>
</evidence>
<comment type="subunit">
    <text evidence="2">Homohexamer.</text>
</comment>
<reference evidence="7" key="1">
    <citation type="submission" date="2015-01" db="EMBL/GenBank/DDBJ databases">
        <title>Draft genome sequence of Rhodococcus pyridinivorans strain KG-16, a hydrocarbon-degrading bacterium.</title>
        <authorList>
            <person name="Aggarwal R.K."/>
            <person name="Dawar C."/>
        </authorList>
    </citation>
    <scope>NUCLEOTIDE SEQUENCE [LARGE SCALE GENOMIC DNA]</scope>
    <source>
        <strain evidence="7">KG-16</strain>
    </source>
</reference>
<dbReference type="Pfam" id="PF01784">
    <property type="entry name" value="DUF34_NIF3"/>
    <property type="match status" value="1"/>
</dbReference>
<evidence type="ECO:0000256" key="4">
    <source>
        <dbReference type="ARBA" id="ARBA00022723"/>
    </source>
</evidence>
<dbReference type="RefSeq" id="WP_194293756.1">
    <property type="nucleotide sequence ID" value="NZ_AZXY01000003.1"/>
</dbReference>
<evidence type="ECO:0000256" key="5">
    <source>
        <dbReference type="PIRSR" id="PIRSR602678-1"/>
    </source>
</evidence>
<dbReference type="FunFam" id="3.40.1390.30:FF:000001">
    <property type="entry name" value="GTP cyclohydrolase 1 type 2"/>
    <property type="match status" value="1"/>
</dbReference>
<organism evidence="6 7">
    <name type="scientific">Rhodococcus pyridinivorans KG-16</name>
    <dbReference type="NCBI Taxonomy" id="1441730"/>
    <lineage>
        <taxon>Bacteria</taxon>
        <taxon>Bacillati</taxon>
        <taxon>Actinomycetota</taxon>
        <taxon>Actinomycetes</taxon>
        <taxon>Mycobacteriales</taxon>
        <taxon>Nocardiaceae</taxon>
        <taxon>Rhodococcus</taxon>
    </lineage>
</organism>
<dbReference type="Gene3D" id="3.40.1390.30">
    <property type="entry name" value="NIF3 (NGG1p interacting factor 3)-like"/>
    <property type="match status" value="1"/>
</dbReference>
<dbReference type="InterPro" id="IPR036069">
    <property type="entry name" value="DUF34/NIF3_sf"/>
</dbReference>
<protein>
    <recommendedName>
        <fullName evidence="3">GTP cyclohydrolase 1 type 2 homolog</fullName>
    </recommendedName>
</protein>
<keyword evidence="4 5" id="KW-0479">Metal-binding</keyword>
<reference evidence="6 7" key="2">
    <citation type="journal article" date="2016" name="Genome Announc.">
        <title>Draft Genome Sequence of a Versatile Hydrocarbon-Degrading Bacterium, Rhodococcus pyridinivorans Strain KG-16, Collected from Oil Fields in India.</title>
        <authorList>
            <person name="Aggarwal R.K."/>
            <person name="Dawar C."/>
            <person name="Phanindranath R."/>
            <person name="Mutnuri L."/>
            <person name="Dayal A.M."/>
        </authorList>
    </citation>
    <scope>NUCLEOTIDE SEQUENCE [LARGE SCALE GENOMIC DNA]</scope>
    <source>
        <strain evidence="6 7">KG-16</strain>
    </source>
</reference>
<dbReference type="EMBL" id="AZXY01000003">
    <property type="protein sequence ID" value="KSZ59445.1"/>
    <property type="molecule type" value="Genomic_DNA"/>
</dbReference>
<name>A0A0V9UN83_9NOCA</name>